<evidence type="ECO:0000313" key="1">
    <source>
        <dbReference type="EMBL" id="TNY19175.1"/>
    </source>
</evidence>
<name>A0A5C5FR90_9BASI</name>
<dbReference type="Gene3D" id="3.40.50.150">
    <property type="entry name" value="Vaccinia Virus protein VP39"/>
    <property type="match status" value="1"/>
</dbReference>
<organism evidence="1 2">
    <name type="scientific">Rhodotorula diobovata</name>
    <dbReference type="NCBI Taxonomy" id="5288"/>
    <lineage>
        <taxon>Eukaryota</taxon>
        <taxon>Fungi</taxon>
        <taxon>Dikarya</taxon>
        <taxon>Basidiomycota</taxon>
        <taxon>Pucciniomycotina</taxon>
        <taxon>Microbotryomycetes</taxon>
        <taxon>Sporidiobolales</taxon>
        <taxon>Sporidiobolaceae</taxon>
        <taxon>Rhodotorula</taxon>
    </lineage>
</organism>
<dbReference type="Pfam" id="PF10294">
    <property type="entry name" value="Methyltransf_16"/>
    <property type="match status" value="1"/>
</dbReference>
<dbReference type="Proteomes" id="UP000311382">
    <property type="component" value="Unassembled WGS sequence"/>
</dbReference>
<dbReference type="InterPro" id="IPR019410">
    <property type="entry name" value="Methyltransf_16"/>
</dbReference>
<dbReference type="GO" id="GO:0008757">
    <property type="term" value="F:S-adenosylmethionine-dependent methyltransferase activity"/>
    <property type="evidence" value="ECO:0007669"/>
    <property type="project" value="UniProtKB-ARBA"/>
</dbReference>
<keyword evidence="2" id="KW-1185">Reference proteome</keyword>
<dbReference type="OrthoDB" id="407325at2759"/>
<dbReference type="EMBL" id="SOZI01000105">
    <property type="protein sequence ID" value="TNY19175.1"/>
    <property type="molecule type" value="Genomic_DNA"/>
</dbReference>
<evidence type="ECO:0008006" key="3">
    <source>
        <dbReference type="Google" id="ProtNLM"/>
    </source>
</evidence>
<dbReference type="InterPro" id="IPR029063">
    <property type="entry name" value="SAM-dependent_MTases_sf"/>
</dbReference>
<sequence>MDLDTSQDRQRSPSPDDGLDFFSESLAALYDHHVPAHGDPLQLYTYSPPKPTTLEPLTVRLPPQAVNSLFAHHVWNAGLRMADALALGELHVEGEDVLELGAGAGISGLMAARMGASRVVLSDYDDPTLIDNLRLNIDLAFPGPGGAPTRARLSACGHSWGDASTIPSLLSCGTIPAATPRHFSRILLADTLWYSAGHLLLLDSLNELLARTPTARVCIVAGFHSGRATPRSFLRKAGERGLVRRGRWQEVGTDGRRREWGWDLRRKEGDADREGEWEEVEDASERNKWVVEGELGWSDEALRGFEGQS</sequence>
<comment type="caution">
    <text evidence="1">The sequence shown here is derived from an EMBL/GenBank/DDBJ whole genome shotgun (WGS) entry which is preliminary data.</text>
</comment>
<proteinExistence type="predicted"/>
<dbReference type="AlphaFoldDB" id="A0A5C5FR90"/>
<evidence type="ECO:0000313" key="2">
    <source>
        <dbReference type="Proteomes" id="UP000311382"/>
    </source>
</evidence>
<dbReference type="SUPFAM" id="SSF53335">
    <property type="entry name" value="S-adenosyl-L-methionine-dependent methyltransferases"/>
    <property type="match status" value="1"/>
</dbReference>
<reference evidence="1 2" key="1">
    <citation type="submission" date="2019-03" db="EMBL/GenBank/DDBJ databases">
        <title>Rhodosporidium diobovatum UCD-FST 08-225 genome sequencing, assembly, and annotation.</title>
        <authorList>
            <person name="Fakankun I.U."/>
            <person name="Fristensky B."/>
            <person name="Levin D.B."/>
        </authorList>
    </citation>
    <scope>NUCLEOTIDE SEQUENCE [LARGE SCALE GENOMIC DNA]</scope>
    <source>
        <strain evidence="1 2">UCD-FST 08-225</strain>
    </source>
</reference>
<gene>
    <name evidence="1" type="ORF">DMC30DRAFT_366954</name>
</gene>
<accession>A0A5C5FR90</accession>
<dbReference type="PANTHER" id="PTHR14614">
    <property type="entry name" value="HEPATOCELLULAR CARCINOMA-ASSOCIATED ANTIGEN"/>
    <property type="match status" value="1"/>
</dbReference>
<protein>
    <recommendedName>
        <fullName evidence="3">Nicotinamide N-methyltransferase</fullName>
    </recommendedName>
</protein>